<dbReference type="AlphaFoldDB" id="A0A2S2DX47"/>
<feature type="signal peptide" evidence="1">
    <location>
        <begin position="1"/>
        <end position="24"/>
    </location>
</feature>
<feature type="chain" id="PRO_5015713799" evidence="1">
    <location>
        <begin position="25"/>
        <end position="540"/>
    </location>
</feature>
<dbReference type="Proteomes" id="UP000245468">
    <property type="component" value="Chromosome"/>
</dbReference>
<gene>
    <name evidence="2" type="ORF">HME7025_01491</name>
</gene>
<dbReference type="KEGG" id="psez:HME7025_01491"/>
<evidence type="ECO:0000313" key="2">
    <source>
        <dbReference type="EMBL" id="AWL09347.1"/>
    </source>
</evidence>
<protein>
    <submittedName>
        <fullName evidence="2">Uncharacterized protein</fullName>
    </submittedName>
</protein>
<keyword evidence="3" id="KW-1185">Reference proteome</keyword>
<accession>A0A2S2DX47</accession>
<evidence type="ECO:0000313" key="3">
    <source>
        <dbReference type="Proteomes" id="UP000245468"/>
    </source>
</evidence>
<evidence type="ECO:0000256" key="1">
    <source>
        <dbReference type="SAM" id="SignalP"/>
    </source>
</evidence>
<dbReference type="EMBL" id="CP029346">
    <property type="protein sequence ID" value="AWL09347.1"/>
    <property type="molecule type" value="Genomic_DNA"/>
</dbReference>
<keyword evidence="1" id="KW-0732">Signal</keyword>
<reference evidence="3" key="1">
    <citation type="submission" date="2018-05" db="EMBL/GenBank/DDBJ databases">
        <title>Pseudarcicella sp. HME7025 Genome sequencing and assembly.</title>
        <authorList>
            <person name="Kim H."/>
            <person name="Kang H."/>
            <person name="Joh K."/>
        </authorList>
    </citation>
    <scope>NUCLEOTIDE SEQUENCE [LARGE SCALE GENOMIC DNA]</scope>
    <source>
        <strain evidence="3">HME7025</strain>
    </source>
</reference>
<name>A0A2S2DX47_9BACT</name>
<sequence>MKRFHQFKLVLCSLLLSTMFQAQAQVGQRIEFPVGGKDLESFTIPIGNQGVIILNQLGKQEFSIQKFSTNLEQVWYTSGTIDNGLDYVNYSFDGKSLNLLFSRFKSNSYQIVRVNVSKGSFEKFQIYSVDRMEISNFKALNESLFIGGIVNNQPVILFTNLKERKTRILPSVVKGQAEIQSMDLDSIQQQVNVTYSVGNRAKNYQLIIKSFDEDGGQIGQIGQIVMNPNEEFAMMNAKSTQLNDSLQVIVGTYGHKTTIGSSKGPSSQGIYFNSYLDGELLQSKFHSFTKFSNFFNFLTPKQKEKQEKKIKDKESKGEDLRLDYRLLIHEIIKKGDHYIVVAEAFYPDYKYNNFGPYGSMMGLGSFYSPWSMMYNPYRWGYGYYGLYSPYSSYYSPWGYRGYNYYGNQQQFDGWVYTHAVIVELDEKGELLWDHCIDMKDLKEPKLIQKIKTSIQGDQIVLSFNLDNQIITKTIKNQGKSESESIQNISTENEGDKIRRSSRSELNYWFGPYFLANGYQTISNEEGRRSVYYLNKIEIQK</sequence>
<proteinExistence type="predicted"/>
<organism evidence="2 3">
    <name type="scientific">Aquirufa nivalisilvae</name>
    <dbReference type="NCBI Taxonomy" id="2516557"/>
    <lineage>
        <taxon>Bacteria</taxon>
        <taxon>Pseudomonadati</taxon>
        <taxon>Bacteroidota</taxon>
        <taxon>Cytophagia</taxon>
        <taxon>Cytophagales</taxon>
        <taxon>Flectobacillaceae</taxon>
        <taxon>Aquirufa</taxon>
    </lineage>
</organism>